<accession>A0A6J4HR15</accession>
<keyword evidence="2" id="KW-0436">Ligase</keyword>
<dbReference type="EMBL" id="CADCTH010000137">
    <property type="protein sequence ID" value="CAA9231007.1"/>
    <property type="molecule type" value="Genomic_DNA"/>
</dbReference>
<sequence>GRQAGDPGVGAPLRRRPARHRPGLVRLHRDPRWAPRRPRVQPADALGDHDVPPRRGGPGPGLPRGPRRAAPDAARGQPPDPLALPRAVADGVASVDDPRAPRGRAPRHRRRVRPRRPAAVPAPAPPADPVAAAAQPRRRPAVDPRRRQHRQARRAGGGL</sequence>
<feature type="region of interest" description="Disordered" evidence="1">
    <location>
        <begin position="1"/>
        <end position="159"/>
    </location>
</feature>
<dbReference type="GO" id="GO:0016874">
    <property type="term" value="F:ligase activity"/>
    <property type="evidence" value="ECO:0007669"/>
    <property type="project" value="UniProtKB-KW"/>
</dbReference>
<evidence type="ECO:0000256" key="1">
    <source>
        <dbReference type="SAM" id="MobiDB-lite"/>
    </source>
</evidence>
<protein>
    <submittedName>
        <fullName evidence="2">ATP-grasp ligase forming mycosporine-glycine, MysC</fullName>
    </submittedName>
</protein>
<feature type="compositionally biased region" description="Basic residues" evidence="1">
    <location>
        <begin position="13"/>
        <end position="23"/>
    </location>
</feature>
<feature type="non-terminal residue" evidence="2">
    <location>
        <position position="159"/>
    </location>
</feature>
<name>A0A6J4HR15_9PSEU</name>
<proteinExistence type="predicted"/>
<feature type="non-terminal residue" evidence="2">
    <location>
        <position position="1"/>
    </location>
</feature>
<gene>
    <name evidence="2" type="ORF">AVDCRST_MAG54-1015</name>
</gene>
<reference evidence="2" key="1">
    <citation type="submission" date="2020-02" db="EMBL/GenBank/DDBJ databases">
        <authorList>
            <person name="Meier V. D."/>
        </authorList>
    </citation>
    <scope>NUCLEOTIDE SEQUENCE</scope>
    <source>
        <strain evidence="2">AVDCRST_MAG54</strain>
    </source>
</reference>
<dbReference type="AlphaFoldDB" id="A0A6J4HR15"/>
<organism evidence="2">
    <name type="scientific">uncultured Actinomycetospora sp</name>
    <dbReference type="NCBI Taxonomy" id="1135996"/>
    <lineage>
        <taxon>Bacteria</taxon>
        <taxon>Bacillati</taxon>
        <taxon>Actinomycetota</taxon>
        <taxon>Actinomycetes</taxon>
        <taxon>Pseudonocardiales</taxon>
        <taxon>Pseudonocardiaceae</taxon>
        <taxon>Actinomycetospora</taxon>
        <taxon>environmental samples</taxon>
    </lineage>
</organism>
<evidence type="ECO:0000313" key="2">
    <source>
        <dbReference type="EMBL" id="CAA9231007.1"/>
    </source>
</evidence>
<feature type="compositionally biased region" description="Basic residues" evidence="1">
    <location>
        <begin position="101"/>
        <end position="116"/>
    </location>
</feature>